<gene>
    <name evidence="2" type="ORF">AUC69_02275</name>
</gene>
<sequence>MIDHIGMPVRDIARATAFYLKALKPLGIGLIMEVPAELTGNGPAVGFGAEGKPFFWIGEGQVAEGSHVHVAFAASSRAAVDAFYQAALAAGGKDNGAPGLRPHYHANYYGAFVLDPDGNNIEAVCHGPA</sequence>
<dbReference type="Pfam" id="PF00903">
    <property type="entry name" value="Glyoxalase"/>
    <property type="match status" value="1"/>
</dbReference>
<protein>
    <submittedName>
        <fullName evidence="2">Glyoxalase</fullName>
    </submittedName>
</protein>
<dbReference type="Proteomes" id="UP000094472">
    <property type="component" value="Unassembled WGS sequence"/>
</dbReference>
<evidence type="ECO:0000259" key="1">
    <source>
        <dbReference type="PROSITE" id="PS51819"/>
    </source>
</evidence>
<dbReference type="Gene3D" id="3.10.180.10">
    <property type="entry name" value="2,3-Dihydroxybiphenyl 1,2-Dioxygenase, domain 1"/>
    <property type="match status" value="1"/>
</dbReference>
<dbReference type="InterPro" id="IPR029068">
    <property type="entry name" value="Glyas_Bleomycin-R_OHBP_Dase"/>
</dbReference>
<proteinExistence type="predicted"/>
<dbReference type="RefSeq" id="WP_069442609.1">
    <property type="nucleotide sequence ID" value="NZ_LPWF01000033.1"/>
</dbReference>
<reference evidence="2 3" key="1">
    <citation type="journal article" date="2016" name="Environ. Microbiol.">
        <title>New Methyloceanibacter diversity from North Sea sediments includes methanotroph containing solely the soluble methane monooxygenase.</title>
        <authorList>
            <person name="Vekeman B."/>
            <person name="Kerckhof F.M."/>
            <person name="Cremers G."/>
            <person name="de Vos P."/>
            <person name="Vandamme P."/>
            <person name="Boon N."/>
            <person name="Op den Camp H.J."/>
            <person name="Heylen K."/>
        </authorList>
    </citation>
    <scope>NUCLEOTIDE SEQUENCE [LARGE SCALE GENOMIC DNA]</scope>
    <source>
        <strain evidence="2 3">R-67175</strain>
    </source>
</reference>
<keyword evidence="3" id="KW-1185">Reference proteome</keyword>
<comment type="caution">
    <text evidence="2">The sequence shown here is derived from an EMBL/GenBank/DDBJ whole genome shotgun (WGS) entry which is preliminary data.</text>
</comment>
<dbReference type="STRING" id="1774969.AUC69_02275"/>
<dbReference type="SUPFAM" id="SSF54593">
    <property type="entry name" value="Glyoxalase/Bleomycin resistance protein/Dihydroxybiphenyl dioxygenase"/>
    <property type="match status" value="1"/>
</dbReference>
<evidence type="ECO:0000313" key="2">
    <source>
        <dbReference type="EMBL" id="ODR96064.1"/>
    </source>
</evidence>
<dbReference type="EMBL" id="LPWF01000033">
    <property type="protein sequence ID" value="ODR96064.1"/>
    <property type="molecule type" value="Genomic_DNA"/>
</dbReference>
<organism evidence="2 3">
    <name type="scientific">Methyloceanibacter superfactus</name>
    <dbReference type="NCBI Taxonomy" id="1774969"/>
    <lineage>
        <taxon>Bacteria</taxon>
        <taxon>Pseudomonadati</taxon>
        <taxon>Pseudomonadota</taxon>
        <taxon>Alphaproteobacteria</taxon>
        <taxon>Hyphomicrobiales</taxon>
        <taxon>Hyphomicrobiaceae</taxon>
        <taxon>Methyloceanibacter</taxon>
    </lineage>
</organism>
<dbReference type="InterPro" id="IPR037523">
    <property type="entry name" value="VOC_core"/>
</dbReference>
<name>A0A1E3VRA7_9HYPH</name>
<dbReference type="PROSITE" id="PS51819">
    <property type="entry name" value="VOC"/>
    <property type="match status" value="1"/>
</dbReference>
<feature type="domain" description="VOC" evidence="1">
    <location>
        <begin position="1"/>
        <end position="126"/>
    </location>
</feature>
<dbReference type="PANTHER" id="PTHR35006:SF2">
    <property type="entry name" value="GLYOXALASE FAMILY PROTEIN (AFU_ORTHOLOGUE AFUA_5G14830)"/>
    <property type="match status" value="1"/>
</dbReference>
<dbReference type="CDD" id="cd07262">
    <property type="entry name" value="VOC_like"/>
    <property type="match status" value="1"/>
</dbReference>
<dbReference type="InterPro" id="IPR004360">
    <property type="entry name" value="Glyas_Fos-R_dOase_dom"/>
</dbReference>
<evidence type="ECO:0000313" key="3">
    <source>
        <dbReference type="Proteomes" id="UP000094472"/>
    </source>
</evidence>
<accession>A0A1E3VRA7</accession>
<dbReference type="AlphaFoldDB" id="A0A1E3VRA7"/>
<dbReference type="PANTHER" id="PTHR35006">
    <property type="entry name" value="GLYOXALASE FAMILY PROTEIN (AFU_ORTHOLOGUE AFUA_5G14830)"/>
    <property type="match status" value="1"/>
</dbReference>
<dbReference type="OrthoDB" id="9807407at2"/>